<feature type="transmembrane region" description="Helical" evidence="6">
    <location>
        <begin position="39"/>
        <end position="57"/>
    </location>
</feature>
<sequence length="211" mass="22366">MTDLSYWLLFFSAVLALNLAPGPDLIYVLSRSVVGGRRIGLASSLGVCSGAMVHVVASSLGLSAILATSALAFSLVKYVGAAYLLYLGIQALRHAGSSFDARLGDAQPVSAWAAYRQGVLIDVLNPKVAIFFMAFLPQFVRPEHGAVALQLLGLGVLVIVVAILVEVLLVLLAARATELIRSRRAISLWLDRTLGSILLALGLRLALSERA</sequence>
<evidence type="ECO:0000256" key="2">
    <source>
        <dbReference type="ARBA" id="ARBA00022475"/>
    </source>
</evidence>
<dbReference type="OrthoDB" id="9784202at2"/>
<evidence type="ECO:0000256" key="6">
    <source>
        <dbReference type="SAM" id="Phobius"/>
    </source>
</evidence>
<dbReference type="Pfam" id="PF01810">
    <property type="entry name" value="LysE"/>
    <property type="match status" value="1"/>
</dbReference>
<keyword evidence="2" id="KW-1003">Cell membrane</keyword>
<dbReference type="PIRSF" id="PIRSF006324">
    <property type="entry name" value="LeuE"/>
    <property type="match status" value="1"/>
</dbReference>
<evidence type="ECO:0000256" key="4">
    <source>
        <dbReference type="ARBA" id="ARBA00022989"/>
    </source>
</evidence>
<evidence type="ECO:0000256" key="3">
    <source>
        <dbReference type="ARBA" id="ARBA00022692"/>
    </source>
</evidence>
<keyword evidence="5 6" id="KW-0472">Membrane</keyword>
<gene>
    <name evidence="7" type="ORF">SAMN05216193_106219</name>
</gene>
<feature type="transmembrane region" description="Helical" evidence="6">
    <location>
        <begin position="186"/>
        <end position="207"/>
    </location>
</feature>
<dbReference type="RefSeq" id="WP_084314802.1">
    <property type="nucleotide sequence ID" value="NZ_FNIJ01000006.1"/>
</dbReference>
<name>A0A1H0FIX4_9PSED</name>
<dbReference type="EMBL" id="FNIJ01000006">
    <property type="protein sequence ID" value="SDN94623.1"/>
    <property type="molecule type" value="Genomic_DNA"/>
</dbReference>
<organism evidence="7 8">
    <name type="scientific">Pseudomonas jinjuensis</name>
    <dbReference type="NCBI Taxonomy" id="198616"/>
    <lineage>
        <taxon>Bacteria</taxon>
        <taxon>Pseudomonadati</taxon>
        <taxon>Pseudomonadota</taxon>
        <taxon>Gammaproteobacteria</taxon>
        <taxon>Pseudomonadales</taxon>
        <taxon>Pseudomonadaceae</taxon>
        <taxon>Pseudomonas</taxon>
    </lineage>
</organism>
<dbReference type="Proteomes" id="UP000242957">
    <property type="component" value="Unassembled WGS sequence"/>
</dbReference>
<feature type="transmembrane region" description="Helical" evidence="6">
    <location>
        <begin position="119"/>
        <end position="140"/>
    </location>
</feature>
<protein>
    <submittedName>
        <fullName evidence="7">Resistance to homoserine/threonine (RhtB) family protein</fullName>
    </submittedName>
</protein>
<feature type="transmembrane region" description="Helical" evidence="6">
    <location>
        <begin position="6"/>
        <end position="27"/>
    </location>
</feature>
<evidence type="ECO:0000313" key="7">
    <source>
        <dbReference type="EMBL" id="SDN94623.1"/>
    </source>
</evidence>
<dbReference type="AlphaFoldDB" id="A0A1H0FIX4"/>
<dbReference type="STRING" id="198616.SAMN05216193_106219"/>
<feature type="transmembrane region" description="Helical" evidence="6">
    <location>
        <begin position="63"/>
        <end position="86"/>
    </location>
</feature>
<dbReference type="PANTHER" id="PTHR30086:SF20">
    <property type="entry name" value="ARGININE EXPORTER PROTEIN ARGO-RELATED"/>
    <property type="match status" value="1"/>
</dbReference>
<feature type="transmembrane region" description="Helical" evidence="6">
    <location>
        <begin position="152"/>
        <end position="174"/>
    </location>
</feature>
<comment type="subcellular location">
    <subcellularLocation>
        <location evidence="1">Cell membrane</location>
        <topology evidence="1">Multi-pass membrane protein</topology>
    </subcellularLocation>
</comment>
<dbReference type="PANTHER" id="PTHR30086">
    <property type="entry name" value="ARGININE EXPORTER PROTEIN ARGO"/>
    <property type="match status" value="1"/>
</dbReference>
<reference evidence="8" key="1">
    <citation type="submission" date="2016-10" db="EMBL/GenBank/DDBJ databases">
        <authorList>
            <person name="Varghese N."/>
            <person name="Submissions S."/>
        </authorList>
    </citation>
    <scope>NUCLEOTIDE SEQUENCE [LARGE SCALE GENOMIC DNA]</scope>
    <source>
        <strain evidence="8">JCM 21621</strain>
    </source>
</reference>
<dbReference type="InterPro" id="IPR001123">
    <property type="entry name" value="LeuE-type"/>
</dbReference>
<evidence type="ECO:0000256" key="5">
    <source>
        <dbReference type="ARBA" id="ARBA00023136"/>
    </source>
</evidence>
<dbReference type="GO" id="GO:0015171">
    <property type="term" value="F:amino acid transmembrane transporter activity"/>
    <property type="evidence" value="ECO:0007669"/>
    <property type="project" value="TreeGrafter"/>
</dbReference>
<keyword evidence="3 6" id="KW-0812">Transmembrane</keyword>
<keyword evidence="8" id="KW-1185">Reference proteome</keyword>
<keyword evidence="4 6" id="KW-1133">Transmembrane helix</keyword>
<evidence type="ECO:0000256" key="1">
    <source>
        <dbReference type="ARBA" id="ARBA00004651"/>
    </source>
</evidence>
<dbReference type="GO" id="GO:0005886">
    <property type="term" value="C:plasma membrane"/>
    <property type="evidence" value="ECO:0007669"/>
    <property type="project" value="UniProtKB-SubCell"/>
</dbReference>
<evidence type="ECO:0000313" key="8">
    <source>
        <dbReference type="Proteomes" id="UP000242957"/>
    </source>
</evidence>
<proteinExistence type="predicted"/>
<accession>A0A1H0FIX4</accession>